<keyword evidence="2" id="KW-1185">Reference proteome</keyword>
<evidence type="ECO:0000313" key="1">
    <source>
        <dbReference type="EMBL" id="KAK3077999.1"/>
    </source>
</evidence>
<evidence type="ECO:0000313" key="2">
    <source>
        <dbReference type="Proteomes" id="UP001186974"/>
    </source>
</evidence>
<dbReference type="Proteomes" id="UP001186974">
    <property type="component" value="Unassembled WGS sequence"/>
</dbReference>
<sequence>MARVKAHEEIHLDTVQSPTRGPSKHVELHHDHIAAEALGGTAQELGASYWRSPKFLGTLIATCLAQISGYLGWVLPANTISLVNEAIGPSDNLIWLAVSWTVGFAVGLALVGRLSDIFGRRWFFIACSGLSLLGNVIGAAAQSIEMLIATNTINGLAAAGQLSFNIVMGELVSNKNRGPINALVLSTSVPFAVFGPPVARAFYENTGLQWRWSYILGVIVNAMAITLYFFFYHPPTYEMLHVGGKS</sequence>
<protein>
    <submittedName>
        <fullName evidence="1">Uncharacterized protein</fullName>
    </submittedName>
</protein>
<accession>A0ACC3DMS7</accession>
<name>A0ACC3DMS7_9PEZI</name>
<reference evidence="1" key="1">
    <citation type="submission" date="2024-09" db="EMBL/GenBank/DDBJ databases">
        <title>Black Yeasts Isolated from many extreme environments.</title>
        <authorList>
            <person name="Coleine C."/>
            <person name="Stajich J.E."/>
            <person name="Selbmann L."/>
        </authorList>
    </citation>
    <scope>NUCLEOTIDE SEQUENCE</scope>
    <source>
        <strain evidence="1">CCFEE 5737</strain>
    </source>
</reference>
<organism evidence="1 2">
    <name type="scientific">Coniosporium uncinatum</name>
    <dbReference type="NCBI Taxonomy" id="93489"/>
    <lineage>
        <taxon>Eukaryota</taxon>
        <taxon>Fungi</taxon>
        <taxon>Dikarya</taxon>
        <taxon>Ascomycota</taxon>
        <taxon>Pezizomycotina</taxon>
        <taxon>Dothideomycetes</taxon>
        <taxon>Dothideomycetes incertae sedis</taxon>
        <taxon>Coniosporium</taxon>
    </lineage>
</organism>
<proteinExistence type="predicted"/>
<comment type="caution">
    <text evidence="1">The sequence shown here is derived from an EMBL/GenBank/DDBJ whole genome shotgun (WGS) entry which is preliminary data.</text>
</comment>
<gene>
    <name evidence="1" type="ORF">LTS18_008694</name>
</gene>
<dbReference type="EMBL" id="JAWDJW010002290">
    <property type="protein sequence ID" value="KAK3077999.1"/>
    <property type="molecule type" value="Genomic_DNA"/>
</dbReference>
<feature type="non-terminal residue" evidence="1">
    <location>
        <position position="246"/>
    </location>
</feature>